<accession>A0A4T0WXA8</accession>
<dbReference type="InterPro" id="IPR051873">
    <property type="entry name" value="KNR4/SMI1_regulator"/>
</dbReference>
<dbReference type="SMART" id="SM00860">
    <property type="entry name" value="SMI1_KNR4"/>
    <property type="match status" value="1"/>
</dbReference>
<dbReference type="OrthoDB" id="2305498at2759"/>
<evidence type="ECO:0000259" key="2">
    <source>
        <dbReference type="SMART" id="SM00860"/>
    </source>
</evidence>
<dbReference type="Pfam" id="PF09346">
    <property type="entry name" value="SMI1_KNR4"/>
    <property type="match status" value="1"/>
</dbReference>
<sequence>MSFFSKKWKELVYTLTSNDRYAGYHSSKAVNSLADENKNTNNIDETYADDDPTLPSINQNNYSIDERQQAQLVLDAWHIIEDILNIDIADNNNNHFNIIDDDYIDEDRGYDCPDSRDLLDSLSDPCTEKDLRVAQKHLGVTLPFPVIKYFLTHDGQEITASSTRKQGIVFGLQLLSLAEVIEMTNYWRKVARREFNSKYANKKPIERTTTDQIIDTEATFKIASKLDKYSQKDLDNYPDLKRNISKHSKNDYITKLPEQKSFPEGFIKPQYANSNWIPLVSDNAGNYIAIDLDPDIKGKIGQVIVFGREHDEKVVISSNWGEFFLSFANDFENPNNCTFEFDSDTGQYDLAYLNESKEPVNYLTVLINRAKHK</sequence>
<dbReference type="InterPro" id="IPR009203">
    <property type="entry name" value="Knr4/Smi1"/>
</dbReference>
<keyword evidence="4" id="KW-1185">Reference proteome</keyword>
<proteinExistence type="inferred from homology"/>
<dbReference type="PANTHER" id="PTHR47432">
    <property type="entry name" value="CELL WALL ASSEMBLY REGULATOR SMI1"/>
    <property type="match status" value="1"/>
</dbReference>
<dbReference type="GO" id="GO:0070880">
    <property type="term" value="P:fungal-type cell wall beta-glucan biosynthetic process"/>
    <property type="evidence" value="ECO:0007669"/>
    <property type="project" value="TreeGrafter"/>
</dbReference>
<comment type="caution">
    <text evidence="3">The sequence shown here is derived from an EMBL/GenBank/DDBJ whole genome shotgun (WGS) entry which is preliminary data.</text>
</comment>
<comment type="similarity">
    <text evidence="1">Belongs to the KNR4/SMI1 family.</text>
</comment>
<feature type="domain" description="Knr4/Smi1-like" evidence="2">
    <location>
        <begin position="125"/>
        <end position="326"/>
    </location>
</feature>
<gene>
    <name evidence="3" type="ORF">CANINC_003946</name>
</gene>
<dbReference type="GO" id="GO:0043332">
    <property type="term" value="C:mating projection tip"/>
    <property type="evidence" value="ECO:0007669"/>
    <property type="project" value="TreeGrafter"/>
</dbReference>
<evidence type="ECO:0000256" key="1">
    <source>
        <dbReference type="ARBA" id="ARBA00005303"/>
    </source>
</evidence>
<name>A0A4T0WXA8_9ASCO</name>
<dbReference type="InterPro" id="IPR037883">
    <property type="entry name" value="Knr4/Smi1-like_sf"/>
</dbReference>
<dbReference type="InterPro" id="IPR018958">
    <property type="entry name" value="Knr4/Smi1-like_dom"/>
</dbReference>
<dbReference type="PIRSF" id="PIRSF017023">
    <property type="entry name" value="KNR4"/>
    <property type="match status" value="1"/>
</dbReference>
<dbReference type="SUPFAM" id="SSF160631">
    <property type="entry name" value="SMI1/KNR4-like"/>
    <property type="match status" value="1"/>
</dbReference>
<protein>
    <recommendedName>
        <fullName evidence="2">Knr4/Smi1-like domain-containing protein</fullName>
    </recommendedName>
</protein>
<dbReference type="STRING" id="52247.A0A4T0WXA8"/>
<dbReference type="Proteomes" id="UP000307173">
    <property type="component" value="Unassembled WGS sequence"/>
</dbReference>
<dbReference type="AlphaFoldDB" id="A0A4T0WXA8"/>
<dbReference type="PANTHER" id="PTHR47432:SF1">
    <property type="entry name" value="CELL WALL ASSEMBLY REGULATOR SMI1"/>
    <property type="match status" value="1"/>
</dbReference>
<reference evidence="3 4" key="1">
    <citation type="journal article" date="2019" name="Front. Genet.">
        <title>Whole-Genome Sequencing of the Opportunistic Yeast Pathogen Candida inconspicua Uncovers Its Hybrid Origin.</title>
        <authorList>
            <person name="Mixao V."/>
            <person name="Hansen A.P."/>
            <person name="Saus E."/>
            <person name="Boekhout T."/>
            <person name="Lass-Florl C."/>
            <person name="Gabaldon T."/>
        </authorList>
    </citation>
    <scope>NUCLEOTIDE SEQUENCE [LARGE SCALE GENOMIC DNA]</scope>
    <source>
        <strain evidence="3 4">CBS 180</strain>
    </source>
</reference>
<evidence type="ECO:0000313" key="4">
    <source>
        <dbReference type="Proteomes" id="UP000307173"/>
    </source>
</evidence>
<evidence type="ECO:0000313" key="3">
    <source>
        <dbReference type="EMBL" id="TID17677.1"/>
    </source>
</evidence>
<dbReference type="Gene3D" id="3.40.1580.10">
    <property type="entry name" value="SMI1/KNR4-like"/>
    <property type="match status" value="1"/>
</dbReference>
<organism evidence="3 4">
    <name type="scientific">Pichia inconspicua</name>
    <dbReference type="NCBI Taxonomy" id="52247"/>
    <lineage>
        <taxon>Eukaryota</taxon>
        <taxon>Fungi</taxon>
        <taxon>Dikarya</taxon>
        <taxon>Ascomycota</taxon>
        <taxon>Saccharomycotina</taxon>
        <taxon>Pichiomycetes</taxon>
        <taxon>Pichiales</taxon>
        <taxon>Pichiaceae</taxon>
        <taxon>Pichia</taxon>
    </lineage>
</organism>
<dbReference type="EMBL" id="SELW01000623">
    <property type="protein sequence ID" value="TID17677.1"/>
    <property type="molecule type" value="Genomic_DNA"/>
</dbReference>